<dbReference type="EMBL" id="MCGR01000021">
    <property type="protein sequence ID" value="ORY82340.1"/>
    <property type="molecule type" value="Genomic_DNA"/>
</dbReference>
<feature type="transmembrane region" description="Helical" evidence="9">
    <location>
        <begin position="58"/>
        <end position="79"/>
    </location>
</feature>
<keyword evidence="3" id="KW-0813">Transport</keyword>
<evidence type="ECO:0000256" key="8">
    <source>
        <dbReference type="SAM" id="MobiDB-lite"/>
    </source>
</evidence>
<feature type="transmembrane region" description="Helical" evidence="9">
    <location>
        <begin position="427"/>
        <end position="445"/>
    </location>
</feature>
<keyword evidence="13" id="KW-1185">Reference proteome</keyword>
<gene>
    <name evidence="12" type="ORF">BCR35DRAFT_303732</name>
</gene>
<dbReference type="SUPFAM" id="SSF103473">
    <property type="entry name" value="MFS general substrate transporter"/>
    <property type="match status" value="1"/>
</dbReference>
<dbReference type="Gene3D" id="1.20.1250.20">
    <property type="entry name" value="MFS general substrate transporter like domains"/>
    <property type="match status" value="1"/>
</dbReference>
<evidence type="ECO:0000256" key="4">
    <source>
        <dbReference type="ARBA" id="ARBA00022692"/>
    </source>
</evidence>
<feature type="transmembrane region" description="Helical" evidence="9">
    <location>
        <begin position="181"/>
        <end position="201"/>
    </location>
</feature>
<evidence type="ECO:0000256" key="7">
    <source>
        <dbReference type="ARBA" id="ARBA00049119"/>
    </source>
</evidence>
<keyword evidence="6 9" id="KW-0472">Membrane</keyword>
<feature type="transmembrane region" description="Helical" evidence="9">
    <location>
        <begin position="356"/>
        <end position="380"/>
    </location>
</feature>
<keyword evidence="5 9" id="KW-1133">Transmembrane helix</keyword>
<keyword evidence="10" id="KW-0732">Signal</keyword>
<dbReference type="InterPro" id="IPR020846">
    <property type="entry name" value="MFS_dom"/>
</dbReference>
<comment type="catalytic activity">
    <reaction evidence="7">
        <text>myo-inositol(out) + H(+)(out) = myo-inositol(in) + H(+)(in)</text>
        <dbReference type="Rhea" id="RHEA:60364"/>
        <dbReference type="ChEBI" id="CHEBI:15378"/>
        <dbReference type="ChEBI" id="CHEBI:17268"/>
    </reaction>
</comment>
<feature type="chain" id="PRO_5013390843" evidence="10">
    <location>
        <begin position="23"/>
        <end position="453"/>
    </location>
</feature>
<reference evidence="12 13" key="1">
    <citation type="submission" date="2016-07" db="EMBL/GenBank/DDBJ databases">
        <title>Pervasive Adenine N6-methylation of Active Genes in Fungi.</title>
        <authorList>
            <consortium name="DOE Joint Genome Institute"/>
            <person name="Mondo S.J."/>
            <person name="Dannebaum R.O."/>
            <person name="Kuo R.C."/>
            <person name="Labutti K."/>
            <person name="Haridas S."/>
            <person name="Kuo A."/>
            <person name="Salamov A."/>
            <person name="Ahrendt S.R."/>
            <person name="Lipzen A."/>
            <person name="Sullivan W."/>
            <person name="Andreopoulos W.B."/>
            <person name="Clum A."/>
            <person name="Lindquist E."/>
            <person name="Daum C."/>
            <person name="Ramamoorthy G.K."/>
            <person name="Gryganskyi A."/>
            <person name="Culley D."/>
            <person name="Magnuson J.K."/>
            <person name="James T.Y."/>
            <person name="O'Malley M.A."/>
            <person name="Stajich J.E."/>
            <person name="Spatafora J.W."/>
            <person name="Visel A."/>
            <person name="Grigoriev I.V."/>
        </authorList>
    </citation>
    <scope>NUCLEOTIDE SEQUENCE [LARGE SCALE GENOMIC DNA]</scope>
    <source>
        <strain evidence="12 13">62-1032</strain>
    </source>
</reference>
<feature type="signal peptide" evidence="10">
    <location>
        <begin position="1"/>
        <end position="22"/>
    </location>
</feature>
<feature type="transmembrane region" description="Helical" evidence="9">
    <location>
        <begin position="149"/>
        <end position="169"/>
    </location>
</feature>
<dbReference type="InterPro" id="IPR045263">
    <property type="entry name" value="GLUT"/>
</dbReference>
<dbReference type="AlphaFoldDB" id="A0A1Y2FEG8"/>
<feature type="transmembrane region" description="Helical" evidence="9">
    <location>
        <begin position="116"/>
        <end position="137"/>
    </location>
</feature>
<dbReference type="Pfam" id="PF00083">
    <property type="entry name" value="Sugar_tr"/>
    <property type="match status" value="1"/>
</dbReference>
<dbReference type="OrthoDB" id="4540492at2759"/>
<evidence type="ECO:0000313" key="13">
    <source>
        <dbReference type="Proteomes" id="UP000193467"/>
    </source>
</evidence>
<evidence type="ECO:0000256" key="1">
    <source>
        <dbReference type="ARBA" id="ARBA00004141"/>
    </source>
</evidence>
<dbReference type="InterPro" id="IPR003663">
    <property type="entry name" value="Sugar/inositol_transpt"/>
</dbReference>
<comment type="subcellular location">
    <subcellularLocation>
        <location evidence="1">Membrane</location>
        <topology evidence="1">Multi-pass membrane protein</topology>
    </subcellularLocation>
</comment>
<comment type="similarity">
    <text evidence="2">Belongs to the major facilitator superfamily. Sugar transporter (TC 2.A.1.1) family.</text>
</comment>
<comment type="caution">
    <text evidence="12">The sequence shown here is derived from an EMBL/GenBank/DDBJ whole genome shotgun (WGS) entry which is preliminary data.</text>
</comment>
<evidence type="ECO:0000256" key="3">
    <source>
        <dbReference type="ARBA" id="ARBA00022448"/>
    </source>
</evidence>
<evidence type="ECO:0000256" key="6">
    <source>
        <dbReference type="ARBA" id="ARBA00023136"/>
    </source>
</evidence>
<feature type="transmembrane region" description="Helical" evidence="9">
    <location>
        <begin position="303"/>
        <end position="323"/>
    </location>
</feature>
<evidence type="ECO:0000259" key="11">
    <source>
        <dbReference type="PROSITE" id="PS50850"/>
    </source>
</evidence>
<feature type="transmembrane region" description="Helical" evidence="9">
    <location>
        <begin position="392"/>
        <end position="415"/>
    </location>
</feature>
<dbReference type="InterPro" id="IPR036259">
    <property type="entry name" value="MFS_trans_sf"/>
</dbReference>
<dbReference type="GO" id="GO:0015149">
    <property type="term" value="F:hexose transmembrane transporter activity"/>
    <property type="evidence" value="ECO:0007669"/>
    <property type="project" value="TreeGrafter"/>
</dbReference>
<dbReference type="PANTHER" id="PTHR23503:SF8">
    <property type="entry name" value="FACILITATED GLUCOSE TRANSPORTER PROTEIN 1"/>
    <property type="match status" value="1"/>
</dbReference>
<evidence type="ECO:0000313" key="12">
    <source>
        <dbReference type="EMBL" id="ORY82340.1"/>
    </source>
</evidence>
<dbReference type="InterPro" id="IPR005828">
    <property type="entry name" value="MFS_sugar_transport-like"/>
</dbReference>
<sequence>MALSQSLRFALVVLWIVLSALQYGFHISALNSSQESVICSDEPLSGTFGLPTCIPMTTFGFGVVTASYTLGGFASSLLTGRLADAKGRKQTALYSAWLIVLGGVAMTFGSSISVLVIGRVLIGAACGIATVLVPLYLSEVAPPAIRGNIGVLTQLSICFGILLAQSISIPLSEARTGKWRLITLVSMAIALLQIATAPLMVDSAPGKDDNGPVYDVVDEERAPLAGNEEDGETPDYLSRGSSTKDDESSMTLAQVYRSKDPAVRSALWTMVLSQLFQQWSGVNGVLYYSVGILTAVNPSNAKAVAVFITLVNFVMTLPAVYLIDRLGRRSLILGSMIAMSASAVVLGYSINSSRFLIASTCIVLFIASFSVGLGPIPFVLMGEVPPVQARSATASAALGVNWLSNFCVGLTFLPLRNWLSGSGGKDGQVFYLFAVIIAVGVVVLGRRIPSSQG</sequence>
<dbReference type="GO" id="GO:0016020">
    <property type="term" value="C:membrane"/>
    <property type="evidence" value="ECO:0007669"/>
    <property type="project" value="UniProtKB-SubCell"/>
</dbReference>
<feature type="domain" description="Major facilitator superfamily (MFS) profile" evidence="11">
    <location>
        <begin position="12"/>
        <end position="452"/>
    </location>
</feature>
<feature type="transmembrane region" description="Helical" evidence="9">
    <location>
        <begin position="279"/>
        <end position="297"/>
    </location>
</feature>
<dbReference type="PRINTS" id="PR00171">
    <property type="entry name" value="SUGRTRNSPORT"/>
</dbReference>
<evidence type="ECO:0000256" key="2">
    <source>
        <dbReference type="ARBA" id="ARBA00010992"/>
    </source>
</evidence>
<name>A0A1Y2FEG8_9BASI</name>
<feature type="transmembrane region" description="Helical" evidence="9">
    <location>
        <begin position="91"/>
        <end position="110"/>
    </location>
</feature>
<dbReference type="STRING" id="106004.A0A1Y2FEG8"/>
<dbReference type="InterPro" id="IPR005829">
    <property type="entry name" value="Sugar_transporter_CS"/>
</dbReference>
<dbReference type="InParanoid" id="A0A1Y2FEG8"/>
<dbReference type="PROSITE" id="PS00216">
    <property type="entry name" value="SUGAR_TRANSPORT_1"/>
    <property type="match status" value="1"/>
</dbReference>
<accession>A0A1Y2FEG8</accession>
<feature type="region of interest" description="Disordered" evidence="8">
    <location>
        <begin position="222"/>
        <end position="249"/>
    </location>
</feature>
<dbReference type="PROSITE" id="PS00217">
    <property type="entry name" value="SUGAR_TRANSPORT_2"/>
    <property type="match status" value="1"/>
</dbReference>
<organism evidence="12 13">
    <name type="scientific">Leucosporidium creatinivorum</name>
    <dbReference type="NCBI Taxonomy" id="106004"/>
    <lineage>
        <taxon>Eukaryota</taxon>
        <taxon>Fungi</taxon>
        <taxon>Dikarya</taxon>
        <taxon>Basidiomycota</taxon>
        <taxon>Pucciniomycotina</taxon>
        <taxon>Microbotryomycetes</taxon>
        <taxon>Leucosporidiales</taxon>
        <taxon>Leucosporidium</taxon>
    </lineage>
</organism>
<keyword evidence="4 9" id="KW-0812">Transmembrane</keyword>
<proteinExistence type="inferred from homology"/>
<dbReference type="PROSITE" id="PS50850">
    <property type="entry name" value="MFS"/>
    <property type="match status" value="1"/>
</dbReference>
<dbReference type="Proteomes" id="UP000193467">
    <property type="component" value="Unassembled WGS sequence"/>
</dbReference>
<evidence type="ECO:0000256" key="9">
    <source>
        <dbReference type="SAM" id="Phobius"/>
    </source>
</evidence>
<protein>
    <submittedName>
        <fullName evidence="12">General substrate transporter</fullName>
    </submittedName>
</protein>
<dbReference type="PANTHER" id="PTHR23503">
    <property type="entry name" value="SOLUTE CARRIER FAMILY 2"/>
    <property type="match status" value="1"/>
</dbReference>
<evidence type="ECO:0000256" key="10">
    <source>
        <dbReference type="SAM" id="SignalP"/>
    </source>
</evidence>
<evidence type="ECO:0000256" key="5">
    <source>
        <dbReference type="ARBA" id="ARBA00022989"/>
    </source>
</evidence>
<feature type="transmembrane region" description="Helical" evidence="9">
    <location>
        <begin position="330"/>
        <end position="350"/>
    </location>
</feature>